<dbReference type="PANTHER" id="PTHR11226">
    <property type="entry name" value="UDP-GLUCOSE GLYCOPROTEIN:GLUCOSYLTRANSFERASE"/>
    <property type="match status" value="1"/>
</dbReference>
<dbReference type="GO" id="GO:0018279">
    <property type="term" value="P:protein N-linked glycosylation via asparagine"/>
    <property type="evidence" value="ECO:0007669"/>
    <property type="project" value="TreeGrafter"/>
</dbReference>
<reference evidence="3 4" key="1">
    <citation type="submission" date="2015-09" db="EMBL/GenBank/DDBJ databases">
        <title>Draft genome of the parasitic nematode Teladorsagia circumcincta isolate WARC Sus (inbred).</title>
        <authorList>
            <person name="Mitreva M."/>
        </authorList>
    </citation>
    <scope>NUCLEOTIDE SEQUENCE [LARGE SCALE GENOMIC DNA]</scope>
    <source>
        <strain evidence="3 4">S</strain>
    </source>
</reference>
<accession>A0A2G9UQ94</accession>
<dbReference type="GO" id="GO:0036503">
    <property type="term" value="P:ERAD pathway"/>
    <property type="evidence" value="ECO:0007669"/>
    <property type="project" value="TreeGrafter"/>
</dbReference>
<dbReference type="Pfam" id="PF18400">
    <property type="entry name" value="Thioredoxin_12"/>
    <property type="match status" value="1"/>
</dbReference>
<dbReference type="GO" id="GO:0005783">
    <property type="term" value="C:endoplasmic reticulum"/>
    <property type="evidence" value="ECO:0007669"/>
    <property type="project" value="TreeGrafter"/>
</dbReference>
<dbReference type="AlphaFoldDB" id="A0A2G9UQ94"/>
<dbReference type="GO" id="GO:0003980">
    <property type="term" value="F:UDP-glucose:glycoprotein glucosyltransferase activity"/>
    <property type="evidence" value="ECO:0007669"/>
    <property type="project" value="InterPro"/>
</dbReference>
<dbReference type="PANTHER" id="PTHR11226:SF0">
    <property type="entry name" value="UDP-GLUCOSE:GLYCOPROTEIN GLUCOSYLTRANSFERASE"/>
    <property type="match status" value="1"/>
</dbReference>
<sequence>MLRKPWWGVLLICCAAFAADSSSKSVIATLNSKWNSTSLFAEISEFMSKENEQLFWRFITETAEKCSTVKCDQVSDETKYEIGLKQAMMILSPSSIDLLKLSLSLRIYSPTVQLFQQIGSEHAMSCAAFFDVHGTKGCNAGELENALISAHERDVPELLTIDHVFNFGRKAETVAIIYGEIGTQDWLQLHAKAVELASAQKMRYVLRHYKAAQRIISEEGENALQTLTQLSQDFPRYARSLTREIVLKDVRREIELNQKDHLTDAGTGVKLTIYLITQCASFVYAP</sequence>
<organism evidence="3 4">
    <name type="scientific">Teladorsagia circumcincta</name>
    <name type="common">Brown stomach worm</name>
    <name type="synonym">Ostertagia circumcincta</name>
    <dbReference type="NCBI Taxonomy" id="45464"/>
    <lineage>
        <taxon>Eukaryota</taxon>
        <taxon>Metazoa</taxon>
        <taxon>Ecdysozoa</taxon>
        <taxon>Nematoda</taxon>
        <taxon>Chromadorea</taxon>
        <taxon>Rhabditida</taxon>
        <taxon>Rhabditina</taxon>
        <taxon>Rhabditomorpha</taxon>
        <taxon>Strongyloidea</taxon>
        <taxon>Trichostrongylidae</taxon>
        <taxon>Teladorsagia</taxon>
    </lineage>
</organism>
<dbReference type="InterPro" id="IPR009448">
    <property type="entry name" value="UDP-g_GGtrans"/>
</dbReference>
<proteinExistence type="predicted"/>
<dbReference type="InterPro" id="IPR040693">
    <property type="entry name" value="UGGT_TRXL_1"/>
</dbReference>
<feature type="domain" description="UGGT thioredoxin-like" evidence="2">
    <location>
        <begin position="36"/>
        <end position="212"/>
    </location>
</feature>
<dbReference type="Proteomes" id="UP000230423">
    <property type="component" value="Unassembled WGS sequence"/>
</dbReference>
<dbReference type="OrthoDB" id="5820594at2759"/>
<evidence type="ECO:0000259" key="2">
    <source>
        <dbReference type="Pfam" id="PF18400"/>
    </source>
</evidence>
<keyword evidence="4" id="KW-1185">Reference proteome</keyword>
<feature type="chain" id="PRO_5013587394" description="UGGT thioredoxin-like domain-containing protein" evidence="1">
    <location>
        <begin position="24"/>
        <end position="286"/>
    </location>
</feature>
<keyword evidence="1" id="KW-0732">Signal</keyword>
<feature type="signal peptide" evidence="1">
    <location>
        <begin position="1"/>
        <end position="23"/>
    </location>
</feature>
<gene>
    <name evidence="3" type="ORF">TELCIR_05658</name>
</gene>
<dbReference type="GO" id="GO:0051082">
    <property type="term" value="F:unfolded protein binding"/>
    <property type="evidence" value="ECO:0007669"/>
    <property type="project" value="TreeGrafter"/>
</dbReference>
<evidence type="ECO:0000313" key="3">
    <source>
        <dbReference type="EMBL" id="PIO72418.1"/>
    </source>
</evidence>
<evidence type="ECO:0000256" key="1">
    <source>
        <dbReference type="SAM" id="SignalP"/>
    </source>
</evidence>
<evidence type="ECO:0000313" key="4">
    <source>
        <dbReference type="Proteomes" id="UP000230423"/>
    </source>
</evidence>
<protein>
    <recommendedName>
        <fullName evidence="2">UGGT thioredoxin-like domain-containing protein</fullName>
    </recommendedName>
</protein>
<name>A0A2G9UQ94_TELCI</name>
<dbReference type="EMBL" id="KZ345682">
    <property type="protein sequence ID" value="PIO72418.1"/>
    <property type="molecule type" value="Genomic_DNA"/>
</dbReference>